<gene>
    <name evidence="4" type="ORF">JKP88DRAFT_307918</name>
</gene>
<keyword evidence="1 4" id="KW-0808">Transferase</keyword>
<dbReference type="InterPro" id="IPR051556">
    <property type="entry name" value="N-term/lysine_N-AcTrnsfr"/>
</dbReference>
<dbReference type="Gene3D" id="3.40.630.30">
    <property type="match status" value="1"/>
</dbReference>
<sequence>MGDRSMPLWFCDINGGNIDELRKMNSAIFPVRYSNQFYEDVLALPRELAQFACVGGAVIGAICCRVEPFMPGQFLSSNANGANGVQVVSLVPGRSYSQAELGAGGVLAGGFSANNNSSTAEVDPVRQRLYITTLGVMAAHRGRGVGRRLLDLMLANLQHLPDVCEVYLHVQTSNAGAIAFYERAGFHKEAIIKNYYRHIEPPDCYLLLKAVNS</sequence>
<accession>A0A835Z7N0</accession>
<dbReference type="PANTHER" id="PTHR42919">
    <property type="entry name" value="N-ALPHA-ACETYLTRANSFERASE"/>
    <property type="match status" value="1"/>
</dbReference>
<evidence type="ECO:0000256" key="1">
    <source>
        <dbReference type="ARBA" id="ARBA00022679"/>
    </source>
</evidence>
<dbReference type="SUPFAM" id="SSF55729">
    <property type="entry name" value="Acyl-CoA N-acyltransferases (Nat)"/>
    <property type="match status" value="1"/>
</dbReference>
<keyword evidence="2 4" id="KW-0012">Acyltransferase</keyword>
<dbReference type="PROSITE" id="PS51186">
    <property type="entry name" value="GNAT"/>
    <property type="match status" value="1"/>
</dbReference>
<dbReference type="GO" id="GO:0016747">
    <property type="term" value="F:acyltransferase activity, transferring groups other than amino-acyl groups"/>
    <property type="evidence" value="ECO:0007669"/>
    <property type="project" value="InterPro"/>
</dbReference>
<dbReference type="InterPro" id="IPR016181">
    <property type="entry name" value="Acyl_CoA_acyltransferase"/>
</dbReference>
<evidence type="ECO:0000259" key="3">
    <source>
        <dbReference type="PROSITE" id="PS51186"/>
    </source>
</evidence>
<dbReference type="EMBL" id="JAFCMP010000093">
    <property type="protein sequence ID" value="KAG5187162.1"/>
    <property type="molecule type" value="Genomic_DNA"/>
</dbReference>
<feature type="domain" description="N-acetyltransferase" evidence="3">
    <location>
        <begin position="8"/>
        <end position="211"/>
    </location>
</feature>
<dbReference type="OrthoDB" id="47374at2759"/>
<name>A0A835Z7N0_9STRA</name>
<organism evidence="4 5">
    <name type="scientific">Tribonema minus</name>
    <dbReference type="NCBI Taxonomy" id="303371"/>
    <lineage>
        <taxon>Eukaryota</taxon>
        <taxon>Sar</taxon>
        <taxon>Stramenopiles</taxon>
        <taxon>Ochrophyta</taxon>
        <taxon>PX clade</taxon>
        <taxon>Xanthophyceae</taxon>
        <taxon>Tribonematales</taxon>
        <taxon>Tribonemataceae</taxon>
        <taxon>Tribonema</taxon>
    </lineage>
</organism>
<proteinExistence type="predicted"/>
<protein>
    <submittedName>
        <fullName evidence="4">Acyl-CoA N-acyltransferase</fullName>
    </submittedName>
</protein>
<evidence type="ECO:0000313" key="5">
    <source>
        <dbReference type="Proteomes" id="UP000664859"/>
    </source>
</evidence>
<reference evidence="4" key="1">
    <citation type="submission" date="2021-02" db="EMBL/GenBank/DDBJ databases">
        <title>First Annotated Genome of the Yellow-green Alga Tribonema minus.</title>
        <authorList>
            <person name="Mahan K.M."/>
        </authorList>
    </citation>
    <scope>NUCLEOTIDE SEQUENCE</scope>
    <source>
        <strain evidence="4">UTEX B ZZ1240</strain>
    </source>
</reference>
<dbReference type="GO" id="GO:0031415">
    <property type="term" value="C:NatA complex"/>
    <property type="evidence" value="ECO:0007669"/>
    <property type="project" value="TreeGrafter"/>
</dbReference>
<dbReference type="Pfam" id="PF00583">
    <property type="entry name" value="Acetyltransf_1"/>
    <property type="match status" value="1"/>
</dbReference>
<dbReference type="CDD" id="cd04301">
    <property type="entry name" value="NAT_SF"/>
    <property type="match status" value="1"/>
</dbReference>
<comment type="caution">
    <text evidence="4">The sequence shown here is derived from an EMBL/GenBank/DDBJ whole genome shotgun (WGS) entry which is preliminary data.</text>
</comment>
<dbReference type="GO" id="GO:0007064">
    <property type="term" value="P:mitotic sister chromatid cohesion"/>
    <property type="evidence" value="ECO:0007669"/>
    <property type="project" value="TreeGrafter"/>
</dbReference>
<dbReference type="Proteomes" id="UP000664859">
    <property type="component" value="Unassembled WGS sequence"/>
</dbReference>
<dbReference type="PANTHER" id="PTHR42919:SF8">
    <property type="entry name" value="N-ALPHA-ACETYLTRANSFERASE 50"/>
    <property type="match status" value="1"/>
</dbReference>
<keyword evidence="5" id="KW-1185">Reference proteome</keyword>
<dbReference type="InterPro" id="IPR000182">
    <property type="entry name" value="GNAT_dom"/>
</dbReference>
<evidence type="ECO:0000256" key="2">
    <source>
        <dbReference type="ARBA" id="ARBA00023315"/>
    </source>
</evidence>
<dbReference type="AlphaFoldDB" id="A0A835Z7N0"/>
<evidence type="ECO:0000313" key="4">
    <source>
        <dbReference type="EMBL" id="KAG5187162.1"/>
    </source>
</evidence>